<dbReference type="Pfam" id="PF04398">
    <property type="entry name" value="DUF538"/>
    <property type="match status" value="1"/>
</dbReference>
<dbReference type="InterPro" id="IPR036758">
    <property type="entry name" value="At5g01610-like"/>
</dbReference>
<organism evidence="1 2">
    <name type="scientific">Ilex paraguariensis</name>
    <name type="common">yerba mate</name>
    <dbReference type="NCBI Taxonomy" id="185542"/>
    <lineage>
        <taxon>Eukaryota</taxon>
        <taxon>Viridiplantae</taxon>
        <taxon>Streptophyta</taxon>
        <taxon>Embryophyta</taxon>
        <taxon>Tracheophyta</taxon>
        <taxon>Spermatophyta</taxon>
        <taxon>Magnoliopsida</taxon>
        <taxon>eudicotyledons</taxon>
        <taxon>Gunneridae</taxon>
        <taxon>Pentapetalae</taxon>
        <taxon>asterids</taxon>
        <taxon>campanulids</taxon>
        <taxon>Aquifoliales</taxon>
        <taxon>Aquifoliaceae</taxon>
        <taxon>Ilex</taxon>
    </lineage>
</organism>
<name>A0ABC8RLL8_9AQUA</name>
<dbReference type="InterPro" id="IPR007493">
    <property type="entry name" value="DUF538"/>
</dbReference>
<evidence type="ECO:0000313" key="2">
    <source>
        <dbReference type="Proteomes" id="UP001642360"/>
    </source>
</evidence>
<dbReference type="PANTHER" id="PTHR31676">
    <property type="entry name" value="T31J12.3 PROTEIN-RELATED"/>
    <property type="match status" value="1"/>
</dbReference>
<keyword evidence="2" id="KW-1185">Reference proteome</keyword>
<accession>A0ABC8RLL8</accession>
<protein>
    <submittedName>
        <fullName evidence="1">Uncharacterized protein</fullName>
    </submittedName>
</protein>
<dbReference type="AlphaFoldDB" id="A0ABC8RLL8"/>
<comment type="caution">
    <text evidence="1">The sequence shown here is derived from an EMBL/GenBank/DDBJ whole genome shotgun (WGS) entry which is preliminary data.</text>
</comment>
<gene>
    <name evidence="1" type="ORF">ILEXP_LOCUS13520</name>
</gene>
<proteinExistence type="predicted"/>
<dbReference type="Gene3D" id="2.30.240.10">
    <property type="entry name" value="At5g01610-like"/>
    <property type="match status" value="1"/>
</dbReference>
<dbReference type="Proteomes" id="UP001642360">
    <property type="component" value="Unassembled WGS sequence"/>
</dbReference>
<sequence>MSTVYYGDAICREKMTSLMTEMGLPDWLMPLQDVQEFRYEKETGYVWLKQRKKKVHKIEEIGGRLISYDTVITAYIEPKKIRKLTGVKAKEFIFWITLDDIHIDTPSTGTITLKTRSGITKSFTALYNNHWRVIDRCFLEQKVHNLYSLISVEGTQLAQ</sequence>
<evidence type="ECO:0000313" key="1">
    <source>
        <dbReference type="EMBL" id="CAK9145702.1"/>
    </source>
</evidence>
<dbReference type="EMBL" id="CAUOFW020001502">
    <property type="protein sequence ID" value="CAK9145702.1"/>
    <property type="molecule type" value="Genomic_DNA"/>
</dbReference>
<dbReference type="SUPFAM" id="SSF141562">
    <property type="entry name" value="At5g01610-like"/>
    <property type="match status" value="1"/>
</dbReference>
<dbReference type="PANTHER" id="PTHR31676:SF10">
    <property type="entry name" value="EXPRESSED PROTEIN"/>
    <property type="match status" value="1"/>
</dbReference>
<reference evidence="1 2" key="1">
    <citation type="submission" date="2024-02" db="EMBL/GenBank/DDBJ databases">
        <authorList>
            <person name="Vignale AGUSTIN F."/>
            <person name="Sosa J E."/>
            <person name="Modenutti C."/>
        </authorList>
    </citation>
    <scope>NUCLEOTIDE SEQUENCE [LARGE SCALE GENOMIC DNA]</scope>
</reference>